<name>A0AA88NQJ6_CHASR</name>
<evidence type="ECO:0000313" key="3">
    <source>
        <dbReference type="Proteomes" id="UP001187415"/>
    </source>
</evidence>
<sequence length="252" mass="28126">MLRRGSDSHGLFSSGETSDNDLEMGASCGEADVVCLCEAGPCTLYSEAHTPTPDTLLCEHCGKNRVMITRYSEGYGTEEECVLSDPQGESDADADIEDTDCRLQEPGSLQRISSRRRKRPRVARQDTTESEDDGGRSNRSHRWNLRLSPDRAHSRTILEESISQVRPLVICQPNTERQKSPDELPRGSKLMSLWPSSSLFLFYSSSRCLCPFPSSLLLCLSSCRGSGPEPAPTKHADEQFNPKKYRRLTRPL</sequence>
<feature type="region of interest" description="Disordered" evidence="1">
    <location>
        <begin position="1"/>
        <end position="23"/>
    </location>
</feature>
<evidence type="ECO:0000313" key="2">
    <source>
        <dbReference type="EMBL" id="KAK2862932.1"/>
    </source>
</evidence>
<gene>
    <name evidence="2" type="ORF">Q5P01_002465</name>
</gene>
<keyword evidence="3" id="KW-1185">Reference proteome</keyword>
<feature type="compositionally biased region" description="Basic residues" evidence="1">
    <location>
        <begin position="113"/>
        <end position="122"/>
    </location>
</feature>
<proteinExistence type="predicted"/>
<dbReference type="Proteomes" id="UP001187415">
    <property type="component" value="Unassembled WGS sequence"/>
</dbReference>
<feature type="compositionally biased region" description="Basic and acidic residues" evidence="1">
    <location>
        <begin position="232"/>
        <end position="241"/>
    </location>
</feature>
<feature type="compositionally biased region" description="Basic residues" evidence="1">
    <location>
        <begin position="243"/>
        <end position="252"/>
    </location>
</feature>
<comment type="caution">
    <text evidence="2">The sequence shown here is derived from an EMBL/GenBank/DDBJ whole genome shotgun (WGS) entry which is preliminary data.</text>
</comment>
<feature type="region of interest" description="Disordered" evidence="1">
    <location>
        <begin position="99"/>
        <end position="146"/>
    </location>
</feature>
<evidence type="ECO:0000256" key="1">
    <source>
        <dbReference type="SAM" id="MobiDB-lite"/>
    </source>
</evidence>
<accession>A0AA88NQJ6</accession>
<dbReference type="AlphaFoldDB" id="A0AA88NQJ6"/>
<organism evidence="2 3">
    <name type="scientific">Channa striata</name>
    <name type="common">Snakehead murrel</name>
    <name type="synonym">Ophicephalus striatus</name>
    <dbReference type="NCBI Taxonomy" id="64152"/>
    <lineage>
        <taxon>Eukaryota</taxon>
        <taxon>Metazoa</taxon>
        <taxon>Chordata</taxon>
        <taxon>Craniata</taxon>
        <taxon>Vertebrata</taxon>
        <taxon>Euteleostomi</taxon>
        <taxon>Actinopterygii</taxon>
        <taxon>Neopterygii</taxon>
        <taxon>Teleostei</taxon>
        <taxon>Neoteleostei</taxon>
        <taxon>Acanthomorphata</taxon>
        <taxon>Anabantaria</taxon>
        <taxon>Anabantiformes</taxon>
        <taxon>Channoidei</taxon>
        <taxon>Channidae</taxon>
        <taxon>Channa</taxon>
    </lineage>
</organism>
<reference evidence="2" key="1">
    <citation type="submission" date="2023-07" db="EMBL/GenBank/DDBJ databases">
        <title>Chromosome-level Genome Assembly of Striped Snakehead (Channa striata).</title>
        <authorList>
            <person name="Liu H."/>
        </authorList>
    </citation>
    <scope>NUCLEOTIDE SEQUENCE</scope>
    <source>
        <strain evidence="2">Gz</strain>
        <tissue evidence="2">Muscle</tissue>
    </source>
</reference>
<dbReference type="EMBL" id="JAUPFM010000001">
    <property type="protein sequence ID" value="KAK2862932.1"/>
    <property type="molecule type" value="Genomic_DNA"/>
</dbReference>
<protein>
    <submittedName>
        <fullName evidence="2">Uncharacterized protein</fullName>
    </submittedName>
</protein>
<feature type="region of interest" description="Disordered" evidence="1">
    <location>
        <begin position="228"/>
        <end position="252"/>
    </location>
</feature>